<evidence type="ECO:0008006" key="4">
    <source>
        <dbReference type="Google" id="ProtNLM"/>
    </source>
</evidence>
<dbReference type="Proteomes" id="UP000598997">
    <property type="component" value="Unassembled WGS sequence"/>
</dbReference>
<keyword evidence="1" id="KW-1133">Transmembrane helix</keyword>
<evidence type="ECO:0000256" key="1">
    <source>
        <dbReference type="SAM" id="Phobius"/>
    </source>
</evidence>
<organism evidence="2 3">
    <name type="scientific">Croceicoccus pelagius</name>
    <dbReference type="NCBI Taxonomy" id="1703341"/>
    <lineage>
        <taxon>Bacteria</taxon>
        <taxon>Pseudomonadati</taxon>
        <taxon>Pseudomonadota</taxon>
        <taxon>Alphaproteobacteria</taxon>
        <taxon>Sphingomonadales</taxon>
        <taxon>Erythrobacteraceae</taxon>
        <taxon>Croceicoccus</taxon>
    </lineage>
</organism>
<feature type="transmembrane region" description="Helical" evidence="1">
    <location>
        <begin position="61"/>
        <end position="80"/>
    </location>
</feature>
<accession>A0A917DMY8</accession>
<keyword evidence="1" id="KW-0812">Transmembrane</keyword>
<feature type="transmembrane region" description="Helical" evidence="1">
    <location>
        <begin position="12"/>
        <end position="30"/>
    </location>
</feature>
<dbReference type="AlphaFoldDB" id="A0A917DMY8"/>
<evidence type="ECO:0000313" key="2">
    <source>
        <dbReference type="EMBL" id="GGD53103.1"/>
    </source>
</evidence>
<name>A0A917DMY8_9SPHN</name>
<keyword evidence="1" id="KW-0472">Membrane</keyword>
<dbReference type="RefSeq" id="WP_308419936.1">
    <property type="nucleotide sequence ID" value="NZ_BMIO01000013.1"/>
</dbReference>
<evidence type="ECO:0000313" key="3">
    <source>
        <dbReference type="Proteomes" id="UP000598997"/>
    </source>
</evidence>
<keyword evidence="3" id="KW-1185">Reference proteome</keyword>
<comment type="caution">
    <text evidence="2">The sequence shown here is derived from an EMBL/GenBank/DDBJ whole genome shotgun (WGS) entry which is preliminary data.</text>
</comment>
<reference evidence="2 3" key="1">
    <citation type="journal article" date="2014" name="Int. J. Syst. Evol. Microbiol.">
        <title>Complete genome sequence of Corynebacterium casei LMG S-19264T (=DSM 44701T), isolated from a smear-ripened cheese.</title>
        <authorList>
            <consortium name="US DOE Joint Genome Institute (JGI-PGF)"/>
            <person name="Walter F."/>
            <person name="Albersmeier A."/>
            <person name="Kalinowski J."/>
            <person name="Ruckert C."/>
        </authorList>
    </citation>
    <scope>NUCLEOTIDE SEQUENCE [LARGE SCALE GENOMIC DNA]</scope>
    <source>
        <strain evidence="2 3">CGMCC 1.15358</strain>
    </source>
</reference>
<gene>
    <name evidence="2" type="ORF">GCM10010989_29150</name>
</gene>
<feature type="transmembrane region" description="Helical" evidence="1">
    <location>
        <begin position="37"/>
        <end position="55"/>
    </location>
</feature>
<proteinExistence type="predicted"/>
<sequence length="117" mass="12467">MTFEVAALIAEFAPYIGLVLLFGIFAAFAIERQPPVVIAVVGGLVMVALGFLPTGELLGVFSNPAPITIAAMFVLTGALLRTGALERSRVGSSAEPCENRGWPWRKSAAVRSWHRPS</sequence>
<dbReference type="EMBL" id="BMIO01000013">
    <property type="protein sequence ID" value="GGD53103.1"/>
    <property type="molecule type" value="Genomic_DNA"/>
</dbReference>
<protein>
    <recommendedName>
        <fullName evidence="4">Citrate transporter-like domain-containing protein</fullName>
    </recommendedName>
</protein>